<dbReference type="EMBL" id="BQNB010008777">
    <property type="protein sequence ID" value="GJS54169.1"/>
    <property type="molecule type" value="Genomic_DNA"/>
</dbReference>
<evidence type="ECO:0000313" key="2">
    <source>
        <dbReference type="Proteomes" id="UP001151760"/>
    </source>
</evidence>
<accession>A0ABQ4WMQ1</accession>
<organism evidence="1 2">
    <name type="scientific">Tanacetum coccineum</name>
    <dbReference type="NCBI Taxonomy" id="301880"/>
    <lineage>
        <taxon>Eukaryota</taxon>
        <taxon>Viridiplantae</taxon>
        <taxon>Streptophyta</taxon>
        <taxon>Embryophyta</taxon>
        <taxon>Tracheophyta</taxon>
        <taxon>Spermatophyta</taxon>
        <taxon>Magnoliopsida</taxon>
        <taxon>eudicotyledons</taxon>
        <taxon>Gunneridae</taxon>
        <taxon>Pentapetalae</taxon>
        <taxon>asterids</taxon>
        <taxon>campanulids</taxon>
        <taxon>Asterales</taxon>
        <taxon>Asteraceae</taxon>
        <taxon>Asteroideae</taxon>
        <taxon>Anthemideae</taxon>
        <taxon>Anthemidinae</taxon>
        <taxon>Tanacetum</taxon>
    </lineage>
</organism>
<evidence type="ECO:0000313" key="1">
    <source>
        <dbReference type="EMBL" id="GJS54169.1"/>
    </source>
</evidence>
<name>A0ABQ4WMQ1_9ASTR</name>
<proteinExistence type="predicted"/>
<reference evidence="1" key="2">
    <citation type="submission" date="2022-01" db="EMBL/GenBank/DDBJ databases">
        <authorList>
            <person name="Yamashiro T."/>
            <person name="Shiraishi A."/>
            <person name="Satake H."/>
            <person name="Nakayama K."/>
        </authorList>
    </citation>
    <scope>NUCLEOTIDE SEQUENCE</scope>
</reference>
<protein>
    <recommendedName>
        <fullName evidence="3">Secreted protein</fullName>
    </recommendedName>
</protein>
<evidence type="ECO:0008006" key="3">
    <source>
        <dbReference type="Google" id="ProtNLM"/>
    </source>
</evidence>
<gene>
    <name evidence="1" type="ORF">Tco_0627531</name>
</gene>
<sequence>MRQRPMFIALVITNAIFFHPGKQIPRHEKPKKTSRARMLVGNASENAKFPEAIRMEKLEPLVRWNPMPQWQEVGYLVMAICVTCDHARVPQIKVIKDPSRF</sequence>
<dbReference type="Proteomes" id="UP001151760">
    <property type="component" value="Unassembled WGS sequence"/>
</dbReference>
<keyword evidence="2" id="KW-1185">Reference proteome</keyword>
<reference evidence="1" key="1">
    <citation type="journal article" date="2022" name="Int. J. Mol. Sci.">
        <title>Draft Genome of Tanacetum Coccineum: Genomic Comparison of Closely Related Tanacetum-Family Plants.</title>
        <authorList>
            <person name="Yamashiro T."/>
            <person name="Shiraishi A."/>
            <person name="Nakayama K."/>
            <person name="Satake H."/>
        </authorList>
    </citation>
    <scope>NUCLEOTIDE SEQUENCE</scope>
</reference>
<comment type="caution">
    <text evidence="1">The sequence shown here is derived from an EMBL/GenBank/DDBJ whole genome shotgun (WGS) entry which is preliminary data.</text>
</comment>